<sequence>MCGRTACTLAPEEIARACAFRDKLGRRRNPDWRDGDQDKYRPSFNKCPQSNSPVLVSRKHFEKDADSAEPVLTAMRWGLVPSWFRESDPSKMPYSTSNCRSEGMTQKKSYKEPLFKGQRCVVLADGFYEWKKQTGQKQPYFIYFPQSCKKEETDGEDEPEEWQGWRMLTMAGLFDSWQPPNGGEPLYTYTVITVDASKAMDCVHDRMPAILDGDDAVRKWLDYGEVPVKEAVKLIEPTENISLHPVSTVVNNSRNNLPECIKPIELGVKKEAKPTPSSQMMMNWLKNGSPVKQEKSQSAEAESPKKSSVGLMQMWLKKSEEPEAKKPRTA</sequence>
<keyword evidence="8" id="KW-0456">Lyase</keyword>
<evidence type="ECO:0000256" key="9">
    <source>
        <dbReference type="ARBA" id="ARBA00030390"/>
    </source>
</evidence>
<dbReference type="Pfam" id="PF02586">
    <property type="entry name" value="SRAP"/>
    <property type="match status" value="1"/>
</dbReference>
<feature type="compositionally biased region" description="Basic and acidic residues" evidence="13">
    <location>
        <begin position="28"/>
        <end position="41"/>
    </location>
</feature>
<dbReference type="GO" id="GO:0003697">
    <property type="term" value="F:single-stranded DNA binding"/>
    <property type="evidence" value="ECO:0007669"/>
    <property type="project" value="InterPro"/>
</dbReference>
<dbReference type="GO" id="GO:0016829">
    <property type="term" value="F:lyase activity"/>
    <property type="evidence" value="ECO:0007669"/>
    <property type="project" value="UniProtKB-KW"/>
</dbReference>
<evidence type="ECO:0000256" key="2">
    <source>
        <dbReference type="ARBA" id="ARBA00015888"/>
    </source>
</evidence>
<dbReference type="GO" id="GO:0106300">
    <property type="term" value="P:protein-DNA covalent cross-linking repair"/>
    <property type="evidence" value="ECO:0007669"/>
    <property type="project" value="InterPro"/>
</dbReference>
<keyword evidence="3 12" id="KW-0645">Protease</keyword>
<dbReference type="RefSeq" id="XP_007888521.2">
    <property type="nucleotide sequence ID" value="XM_007890330.2"/>
</dbReference>
<accession>V9KVK2</accession>
<comment type="similarity">
    <text evidence="1 12">Belongs to the SOS response-associated peptidase family.</text>
</comment>
<keyword evidence="4" id="KW-0227">DNA damage</keyword>
<dbReference type="RefSeq" id="XP_007888522.2">
    <property type="nucleotide sequence ID" value="XM_007890331.2"/>
</dbReference>
<evidence type="ECO:0000256" key="5">
    <source>
        <dbReference type="ARBA" id="ARBA00022801"/>
    </source>
</evidence>
<evidence type="ECO:0000256" key="11">
    <source>
        <dbReference type="ARBA" id="ARBA00031130"/>
    </source>
</evidence>
<dbReference type="GO" id="GO:0006508">
    <property type="term" value="P:proteolysis"/>
    <property type="evidence" value="ECO:0007669"/>
    <property type="project" value="UniProtKB-KW"/>
</dbReference>
<evidence type="ECO:0000256" key="1">
    <source>
        <dbReference type="ARBA" id="ARBA00008136"/>
    </source>
</evidence>
<evidence type="ECO:0000256" key="3">
    <source>
        <dbReference type="ARBA" id="ARBA00022670"/>
    </source>
</evidence>
<dbReference type="AlphaFoldDB" id="V9KVK2"/>
<dbReference type="PANTHER" id="PTHR13604:SF0">
    <property type="entry name" value="ABASIC SITE PROCESSING PROTEIN HMCES"/>
    <property type="match status" value="1"/>
</dbReference>
<dbReference type="GO" id="GO:0008233">
    <property type="term" value="F:peptidase activity"/>
    <property type="evidence" value="ECO:0007669"/>
    <property type="project" value="UniProtKB-KW"/>
</dbReference>
<feature type="region of interest" description="Disordered" evidence="13">
    <location>
        <begin position="28"/>
        <end position="51"/>
    </location>
</feature>
<dbReference type="PANTHER" id="PTHR13604">
    <property type="entry name" value="DC12-RELATED"/>
    <property type="match status" value="1"/>
</dbReference>
<reference evidence="14" key="1">
    <citation type="journal article" date="2014" name="Nature">
        <title>Elephant shark genome provides unique insights into gnathostome evolution.</title>
        <authorList>
            <consortium name="International Elephant Shark Genome Sequencing Consortium"/>
            <person name="Venkatesh B."/>
            <person name="Lee A.P."/>
            <person name="Ravi V."/>
            <person name="Maurya A.K."/>
            <person name="Lian M.M."/>
            <person name="Swann J.B."/>
            <person name="Ohta Y."/>
            <person name="Flajnik M.F."/>
            <person name="Sutoh Y."/>
            <person name="Kasahara M."/>
            <person name="Hoon S."/>
            <person name="Gangu V."/>
            <person name="Roy S.W."/>
            <person name="Irimia M."/>
            <person name="Korzh V."/>
            <person name="Kondrychyn I."/>
            <person name="Lim Z.W."/>
            <person name="Tay B.H."/>
            <person name="Tohari S."/>
            <person name="Kong K.W."/>
            <person name="Ho S."/>
            <person name="Lorente-Galdos B."/>
            <person name="Quilez J."/>
            <person name="Marques-Bonet T."/>
            <person name="Raney B.J."/>
            <person name="Ingham P.W."/>
            <person name="Tay A."/>
            <person name="Hillier L.W."/>
            <person name="Minx P."/>
            <person name="Boehm T."/>
            <person name="Wilson R.K."/>
            <person name="Brenner S."/>
            <person name="Warren W.C."/>
        </authorList>
    </citation>
    <scope>NUCLEOTIDE SEQUENCE</scope>
    <source>
        <tissue evidence="14">Brain</tissue>
    </source>
</reference>
<keyword evidence="7" id="KW-0238">DNA-binding</keyword>
<dbReference type="InterPro" id="IPR003738">
    <property type="entry name" value="SRAP"/>
</dbReference>
<proteinExistence type="evidence at transcript level"/>
<evidence type="ECO:0000256" key="6">
    <source>
        <dbReference type="ARBA" id="ARBA00023124"/>
    </source>
</evidence>
<feature type="region of interest" description="Disordered" evidence="13">
    <location>
        <begin position="271"/>
        <end position="330"/>
    </location>
</feature>
<feature type="compositionally biased region" description="Basic and acidic residues" evidence="13">
    <location>
        <begin position="292"/>
        <end position="305"/>
    </location>
</feature>
<organism evidence="14">
    <name type="scientific">Callorhinchus milii</name>
    <name type="common">Ghost shark</name>
    <dbReference type="NCBI Taxonomy" id="7868"/>
    <lineage>
        <taxon>Eukaryota</taxon>
        <taxon>Metazoa</taxon>
        <taxon>Chordata</taxon>
        <taxon>Craniata</taxon>
        <taxon>Vertebrata</taxon>
        <taxon>Chondrichthyes</taxon>
        <taxon>Holocephali</taxon>
        <taxon>Chimaeriformes</taxon>
        <taxon>Callorhinchidae</taxon>
        <taxon>Callorhinchus</taxon>
    </lineage>
</organism>
<dbReference type="EMBL" id="JW870171">
    <property type="protein sequence ID" value="AFP02689.1"/>
    <property type="molecule type" value="mRNA"/>
</dbReference>
<dbReference type="Gene3D" id="3.90.1680.10">
    <property type="entry name" value="SOS response associated peptidase-like"/>
    <property type="match status" value="1"/>
</dbReference>
<dbReference type="SUPFAM" id="SSF143081">
    <property type="entry name" value="BB1717-like"/>
    <property type="match status" value="1"/>
</dbReference>
<dbReference type="OrthoDB" id="2111841at2759"/>
<evidence type="ECO:0000313" key="14">
    <source>
        <dbReference type="EMBL" id="AFP02689.1"/>
    </source>
</evidence>
<dbReference type="RefSeq" id="XP_007888523.2">
    <property type="nucleotide sequence ID" value="XM_007890332.2"/>
</dbReference>
<dbReference type="CTD" id="56941"/>
<dbReference type="EC" id="3.4.-.-" evidence="12"/>
<keyword evidence="5 12" id="KW-0378">Hydrolase</keyword>
<keyword evidence="6" id="KW-0190">Covalent protein-DNA linkage</keyword>
<name>V9KVK2_CALMI</name>
<evidence type="ECO:0000256" key="12">
    <source>
        <dbReference type="RuleBase" id="RU364100"/>
    </source>
</evidence>
<evidence type="ECO:0000256" key="10">
    <source>
        <dbReference type="ARBA" id="ARBA00030898"/>
    </source>
</evidence>
<evidence type="ECO:0000256" key="8">
    <source>
        <dbReference type="ARBA" id="ARBA00023239"/>
    </source>
</evidence>
<protein>
    <recommendedName>
        <fullName evidence="2 12">Abasic site processing protein HMCES</fullName>
        <shortName evidence="12">ES cell-specific 5hmC-binding protein</shortName>
        <ecNumber evidence="12">3.4.-.-</ecNumber>
    </recommendedName>
    <alternativeName>
        <fullName evidence="9 12">Embryonic stem cell-specific 5-hydroxymethylcytosine-binding protein</fullName>
    </alternativeName>
    <alternativeName>
        <fullName evidence="10 12">Peptidase HMCES</fullName>
    </alternativeName>
    <alternativeName>
        <fullName evidence="11 12">SRAP domain-containing protein 1</fullName>
    </alternativeName>
</protein>
<evidence type="ECO:0000256" key="4">
    <source>
        <dbReference type="ARBA" id="ARBA00022763"/>
    </source>
</evidence>
<comment type="function">
    <text evidence="12">Sensor of abasic sites in single-stranded DNA (ssDNA) required to preserve genome integrity by promoting error-free repair of abasic sites. Acts as an enzyme that recognizes and binds abasic sites in ssDNA at replication forks and chemically modifies the lesion by forming a covalent cross-link with DNA: forms a stable thiazolidine linkage between a ring-opened abasic site and the alpha-amino and sulfhydryl substituents of its N-terminal catalytic cysteine residue. The HMCES DNA-protein cross-link is then either reversed or degraded. HMCES is able to catalyze the reversal of its thiazolidine cross-link and cycle between a cross-link and a non-cross-linked state depending on DNA context: mediates self-reversal of the thiazolidine cross-link in double stranded DNA, allowing APEX1 to initiate downstream repair of abasic sites. The HMCES DNA-protein cross-link can also be degraded by the SPRTN metalloprotease following unfolding by the BRIP1/FANCJ helicase. Acts as a protease: mediates autocatalytic processing of its N-terminal methionine in order to expose the catalytic cysteine.</text>
</comment>
<feature type="compositionally biased region" description="Basic and acidic residues" evidence="13">
    <location>
        <begin position="317"/>
        <end position="330"/>
    </location>
</feature>
<evidence type="ECO:0000256" key="13">
    <source>
        <dbReference type="SAM" id="MobiDB-lite"/>
    </source>
</evidence>
<dbReference type="KEGG" id="cmk:103176658"/>
<dbReference type="GeneID" id="103176658"/>
<dbReference type="InterPro" id="IPR036590">
    <property type="entry name" value="SRAP-like"/>
</dbReference>
<evidence type="ECO:0000256" key="7">
    <source>
        <dbReference type="ARBA" id="ARBA00023125"/>
    </source>
</evidence>